<evidence type="ECO:0000313" key="2">
    <source>
        <dbReference type="Proteomes" id="UP000247620"/>
    </source>
</evidence>
<dbReference type="RefSeq" id="WP_110698586.1">
    <property type="nucleotide sequence ID" value="NZ_CP151184.1"/>
</dbReference>
<sequence>MFDLTDVGYVKRIVVGSTDPEKLTSQDVIQAQTALLNRCLCEPPKGRIVGIEKSFNLLNIGEHQVVLQSLIYHVGFARRPFWLPDEQEAS</sequence>
<protein>
    <submittedName>
        <fullName evidence="1">Uncharacterized protein</fullName>
    </submittedName>
</protein>
<accession>A0A2V4I184</accession>
<dbReference type="Proteomes" id="UP000247620">
    <property type="component" value="Unassembled WGS sequence"/>
</dbReference>
<gene>
    <name evidence="1" type="ORF">DMX07_07110</name>
</gene>
<comment type="caution">
    <text evidence="1">The sequence shown here is derived from an EMBL/GenBank/DDBJ whole genome shotgun (WGS) entry which is preliminary data.</text>
</comment>
<organism evidence="1 2">
    <name type="scientific">Pseudomonas soli</name>
    <dbReference type="NCBI Taxonomy" id="1306993"/>
    <lineage>
        <taxon>Bacteria</taxon>
        <taxon>Pseudomonadati</taxon>
        <taxon>Pseudomonadota</taxon>
        <taxon>Gammaproteobacteria</taxon>
        <taxon>Pseudomonadales</taxon>
        <taxon>Pseudomonadaceae</taxon>
        <taxon>Pseudomonas</taxon>
    </lineage>
</organism>
<dbReference type="AlphaFoldDB" id="A0A2V4I184"/>
<evidence type="ECO:0000313" key="1">
    <source>
        <dbReference type="EMBL" id="PYB84298.1"/>
    </source>
</evidence>
<proteinExistence type="predicted"/>
<dbReference type="EMBL" id="QJRO01000003">
    <property type="protein sequence ID" value="PYB84298.1"/>
    <property type="molecule type" value="Genomic_DNA"/>
</dbReference>
<name>A0A2V4I184_9PSED</name>
<reference evidence="1 2" key="1">
    <citation type="submission" date="2018-06" db="EMBL/GenBank/DDBJ databases">
        <title>Pseudomonas diversity within urban Lake Michigan freshwaters.</title>
        <authorList>
            <person name="Batrich M."/>
            <person name="Hatzopoulos T."/>
            <person name="Putonti C."/>
        </authorList>
    </citation>
    <scope>NUCLEOTIDE SEQUENCE [LARGE SCALE GENOMIC DNA]</scope>
    <source>
        <strain evidence="1 2">LBp-160603</strain>
    </source>
</reference>